<name>A0A1G1Y889_9BACT</name>
<evidence type="ECO:0000256" key="1">
    <source>
        <dbReference type="ARBA" id="ARBA00008724"/>
    </source>
</evidence>
<evidence type="ECO:0000256" key="3">
    <source>
        <dbReference type="ARBA" id="ARBA00023015"/>
    </source>
</evidence>
<proteinExistence type="inferred from homology"/>
<keyword evidence="2 6" id="KW-0963">Cytoplasm</keyword>
<dbReference type="EMBL" id="MHIH01000006">
    <property type="protein sequence ID" value="OGY47940.1"/>
    <property type="molecule type" value="Genomic_DNA"/>
</dbReference>
<feature type="domain" description="TACO1/YebC-like second and third" evidence="8">
    <location>
        <begin position="83"/>
        <end position="234"/>
    </location>
</feature>
<feature type="domain" description="TACO1/YebC-like N-terminal" evidence="9">
    <location>
        <begin position="5"/>
        <end position="76"/>
    </location>
</feature>
<dbReference type="AlphaFoldDB" id="A0A1G1Y889"/>
<comment type="subcellular location">
    <subcellularLocation>
        <location evidence="6">Cytoplasm</location>
    </subcellularLocation>
</comment>
<dbReference type="GO" id="GO:0003677">
    <property type="term" value="F:DNA binding"/>
    <property type="evidence" value="ECO:0007669"/>
    <property type="project" value="UniProtKB-UniRule"/>
</dbReference>
<accession>A0A1G1Y889</accession>
<evidence type="ECO:0000256" key="2">
    <source>
        <dbReference type="ARBA" id="ARBA00022490"/>
    </source>
</evidence>
<dbReference type="NCBIfam" id="NF001030">
    <property type="entry name" value="PRK00110.1"/>
    <property type="match status" value="1"/>
</dbReference>
<comment type="similarity">
    <text evidence="1 6">Belongs to the TACO1 family.</text>
</comment>
<comment type="caution">
    <text evidence="10">The sequence shown here is derived from an EMBL/GenBank/DDBJ whole genome shotgun (WGS) entry which is preliminary data.</text>
</comment>
<dbReference type="NCBIfam" id="TIGR01033">
    <property type="entry name" value="YebC/PmpR family DNA-binding transcriptional regulator"/>
    <property type="match status" value="1"/>
</dbReference>
<dbReference type="InterPro" id="IPR002876">
    <property type="entry name" value="Transcrip_reg_TACO1-like"/>
</dbReference>
<evidence type="ECO:0000256" key="5">
    <source>
        <dbReference type="ARBA" id="ARBA00023163"/>
    </source>
</evidence>
<dbReference type="InterPro" id="IPR026564">
    <property type="entry name" value="Transcrip_reg_TACO1-like_dom3"/>
</dbReference>
<evidence type="ECO:0000256" key="7">
    <source>
        <dbReference type="SAM" id="Coils"/>
    </source>
</evidence>
<dbReference type="Pfam" id="PF01709">
    <property type="entry name" value="Transcrip_reg"/>
    <property type="match status" value="1"/>
</dbReference>
<protein>
    <recommendedName>
        <fullName evidence="6">Probable transcriptional regulatory protein A3J62_02960</fullName>
    </recommendedName>
</protein>
<evidence type="ECO:0000259" key="9">
    <source>
        <dbReference type="Pfam" id="PF20772"/>
    </source>
</evidence>
<evidence type="ECO:0000256" key="4">
    <source>
        <dbReference type="ARBA" id="ARBA00023125"/>
    </source>
</evidence>
<dbReference type="InterPro" id="IPR017856">
    <property type="entry name" value="Integrase-like_N"/>
</dbReference>
<dbReference type="PANTHER" id="PTHR12532:SF6">
    <property type="entry name" value="TRANSCRIPTIONAL REGULATORY PROTEIN YEBC-RELATED"/>
    <property type="match status" value="1"/>
</dbReference>
<gene>
    <name evidence="10" type="ORF">A3J62_02960</name>
</gene>
<evidence type="ECO:0000259" key="8">
    <source>
        <dbReference type="Pfam" id="PF01709"/>
    </source>
</evidence>
<dbReference type="InterPro" id="IPR048300">
    <property type="entry name" value="TACO1_YebC-like_2nd/3rd_dom"/>
</dbReference>
<dbReference type="SUPFAM" id="SSF75625">
    <property type="entry name" value="YebC-like"/>
    <property type="match status" value="1"/>
</dbReference>
<dbReference type="Gene3D" id="1.10.10.200">
    <property type="match status" value="1"/>
</dbReference>
<dbReference type="NCBIfam" id="NF009044">
    <property type="entry name" value="PRK12378.1"/>
    <property type="match status" value="1"/>
</dbReference>
<organism evidence="10 11">
    <name type="scientific">Candidatus Buchananbacteria bacterium RIFCSPHIGHO2_02_FULL_38_8</name>
    <dbReference type="NCBI Taxonomy" id="1797538"/>
    <lineage>
        <taxon>Bacteria</taxon>
        <taxon>Candidatus Buchananiibacteriota</taxon>
    </lineage>
</organism>
<dbReference type="InterPro" id="IPR029072">
    <property type="entry name" value="YebC-like"/>
</dbReference>
<dbReference type="GO" id="GO:0006355">
    <property type="term" value="P:regulation of DNA-templated transcription"/>
    <property type="evidence" value="ECO:0007669"/>
    <property type="project" value="UniProtKB-UniRule"/>
</dbReference>
<dbReference type="GO" id="GO:0005829">
    <property type="term" value="C:cytosol"/>
    <property type="evidence" value="ECO:0007669"/>
    <property type="project" value="TreeGrafter"/>
</dbReference>
<dbReference type="Gene3D" id="3.30.70.980">
    <property type="match status" value="2"/>
</dbReference>
<dbReference type="FunFam" id="1.10.10.200:FF:000002">
    <property type="entry name" value="Probable transcriptional regulatory protein CLM62_37755"/>
    <property type="match status" value="1"/>
</dbReference>
<reference evidence="10 11" key="1">
    <citation type="journal article" date="2016" name="Nat. Commun.">
        <title>Thousands of microbial genomes shed light on interconnected biogeochemical processes in an aquifer system.</title>
        <authorList>
            <person name="Anantharaman K."/>
            <person name="Brown C.T."/>
            <person name="Hug L.A."/>
            <person name="Sharon I."/>
            <person name="Castelle C.J."/>
            <person name="Probst A.J."/>
            <person name="Thomas B.C."/>
            <person name="Singh A."/>
            <person name="Wilkins M.J."/>
            <person name="Karaoz U."/>
            <person name="Brodie E.L."/>
            <person name="Williams K.H."/>
            <person name="Hubbard S.S."/>
            <person name="Banfield J.F."/>
        </authorList>
    </citation>
    <scope>NUCLEOTIDE SEQUENCE [LARGE SCALE GENOMIC DNA]</scope>
</reference>
<keyword evidence="7" id="KW-0175">Coiled coil</keyword>
<evidence type="ECO:0000313" key="11">
    <source>
        <dbReference type="Proteomes" id="UP000178747"/>
    </source>
</evidence>
<dbReference type="HAMAP" id="MF_00693">
    <property type="entry name" value="Transcrip_reg_TACO1"/>
    <property type="match status" value="1"/>
</dbReference>
<keyword evidence="5 6" id="KW-0804">Transcription</keyword>
<keyword evidence="4 6" id="KW-0238">DNA-binding</keyword>
<feature type="coiled-coil region" evidence="7">
    <location>
        <begin position="200"/>
        <end position="227"/>
    </location>
</feature>
<dbReference type="Pfam" id="PF20772">
    <property type="entry name" value="TACO1_YebC_N"/>
    <property type="match status" value="1"/>
</dbReference>
<dbReference type="Proteomes" id="UP000178747">
    <property type="component" value="Unassembled WGS sequence"/>
</dbReference>
<dbReference type="PANTHER" id="PTHR12532">
    <property type="entry name" value="TRANSLATIONAL ACTIVATOR OF CYTOCHROME C OXIDASE 1"/>
    <property type="match status" value="1"/>
</dbReference>
<keyword evidence="3 6" id="KW-0805">Transcription regulation</keyword>
<sequence length="236" mass="25945">MSGHSKWAQIHRQKGAADTKRGALFTKLGNAITIAAKAGGGDVESNFRLRLVIDQARAANMPKDNIERAIKRGTGELAGEKIEAVTYEGFGPGGTAFIIECLTSNRNRSSATIKHVLTKYGGSLGGPNSVSWLFEQKGIIRVKKLDENLELELIDVGARDIVREPDNVAIYTAPNDLKKVKDFLEKQGVASEYAEVEFVAKEKKAVAENQKEKIQKFSEELDDSEDVNNYYTNAEI</sequence>
<evidence type="ECO:0000256" key="6">
    <source>
        <dbReference type="HAMAP-Rule" id="MF_00693"/>
    </source>
</evidence>
<dbReference type="InterPro" id="IPR049083">
    <property type="entry name" value="TACO1_YebC_N"/>
</dbReference>
<evidence type="ECO:0000313" key="10">
    <source>
        <dbReference type="EMBL" id="OGY47940.1"/>
    </source>
</evidence>